<keyword evidence="2 5" id="KW-0812">Transmembrane</keyword>
<sequence>MLFQLNKFKPVKKFLENAEIFFAILGLTFFSGVLGIGAMGDVLPSAVATSIRYIVWVASTLLIFIYWKKSLIAASRDVLLCLLTVLSLLSFAWSEFPDFTLSNAKEIFMMTSFGLYLATRFTLREQVQLIAFTLLLGAFFSIFFAIVFPSIAIHGFDHPGAWRGVYGYKNTLGSMMVLSSLAFFSLPKDSSILYKWFGFSLSIVLMLLSTSKTSLVLSFLLILVMLFYKNFRWQGKISVIFVDIGVLVLGCLSLVIFSYWVELISGLGKDPTLTGRTPLWATAISRLMERPFFGYGRDAYWAPKSKFAVEAGKAISGWIPPHAHNGFLDVALDIGLVGLSLFLVSFVIAFARALKRAYATKDTEELWPLAFLSFLAMNNMTESFLMRLANLYWVLYIAIAFTGHQKRLKRD</sequence>
<reference evidence="7" key="1">
    <citation type="journal article" date="2015" name="Genome Announc.">
        <title>Draft Genome Sequence of Tolypothrix boutellei Strain VB521301.</title>
        <authorList>
            <person name="Chandrababunaidu M.M."/>
            <person name="Singh D."/>
            <person name="Sen D."/>
            <person name="Bhan S."/>
            <person name="Das S."/>
            <person name="Gupta A."/>
            <person name="Adhikary S.P."/>
            <person name="Tripathy S."/>
        </authorList>
    </citation>
    <scope>NUCLEOTIDE SEQUENCE</scope>
    <source>
        <strain evidence="7">VB521301</strain>
    </source>
</reference>
<evidence type="ECO:0000256" key="4">
    <source>
        <dbReference type="ARBA" id="ARBA00023136"/>
    </source>
</evidence>
<dbReference type="PANTHER" id="PTHR37422:SF13">
    <property type="entry name" value="LIPOPOLYSACCHARIDE BIOSYNTHESIS PROTEIN PA4999-RELATED"/>
    <property type="match status" value="1"/>
</dbReference>
<keyword evidence="3 5" id="KW-1133">Transmembrane helix</keyword>
<feature type="transmembrane region" description="Helical" evidence="5">
    <location>
        <begin position="238"/>
        <end position="261"/>
    </location>
</feature>
<feature type="transmembrane region" description="Helical" evidence="5">
    <location>
        <begin position="215"/>
        <end position="231"/>
    </location>
</feature>
<dbReference type="STRING" id="1479485.DA73_0217475"/>
<protein>
    <submittedName>
        <fullName evidence="7">O-antigen polymerase</fullName>
    </submittedName>
</protein>
<dbReference type="AlphaFoldDB" id="A0A0C1RDP4"/>
<feature type="transmembrane region" description="Helical" evidence="5">
    <location>
        <begin position="106"/>
        <end position="123"/>
    </location>
</feature>
<evidence type="ECO:0000256" key="3">
    <source>
        <dbReference type="ARBA" id="ARBA00022989"/>
    </source>
</evidence>
<comment type="subcellular location">
    <subcellularLocation>
        <location evidence="1">Membrane</location>
        <topology evidence="1">Multi-pass membrane protein</topology>
    </subcellularLocation>
</comment>
<gene>
    <name evidence="7" type="ORF">DA73_0217475</name>
</gene>
<evidence type="ECO:0000313" key="7">
    <source>
        <dbReference type="EMBL" id="KIE10360.1"/>
    </source>
</evidence>
<organism evidence="7">
    <name type="scientific">Tolypothrix bouteillei VB521301</name>
    <dbReference type="NCBI Taxonomy" id="1479485"/>
    <lineage>
        <taxon>Bacteria</taxon>
        <taxon>Bacillati</taxon>
        <taxon>Cyanobacteriota</taxon>
        <taxon>Cyanophyceae</taxon>
        <taxon>Nostocales</taxon>
        <taxon>Tolypothrichaceae</taxon>
        <taxon>Tolypothrix</taxon>
    </lineage>
</organism>
<dbReference type="EMBL" id="JHEG02000048">
    <property type="protein sequence ID" value="KIE10360.1"/>
    <property type="molecule type" value="Genomic_DNA"/>
</dbReference>
<dbReference type="PANTHER" id="PTHR37422">
    <property type="entry name" value="TEICHURONIC ACID BIOSYNTHESIS PROTEIN TUAE"/>
    <property type="match status" value="1"/>
</dbReference>
<feature type="domain" description="O-antigen ligase-related" evidence="6">
    <location>
        <begin position="198"/>
        <end position="343"/>
    </location>
</feature>
<feature type="transmembrane region" description="Helical" evidence="5">
    <location>
        <begin position="391"/>
        <end position="408"/>
    </location>
</feature>
<evidence type="ECO:0000256" key="1">
    <source>
        <dbReference type="ARBA" id="ARBA00004141"/>
    </source>
</evidence>
<name>A0A0C1RDP4_9CYAN</name>
<proteinExistence type="predicted"/>
<accession>A0A0C1RDP4</accession>
<comment type="caution">
    <text evidence="7">The sequence shown here is derived from an EMBL/GenBank/DDBJ whole genome shotgun (WGS) entry which is preliminary data.</text>
</comment>
<evidence type="ECO:0000256" key="5">
    <source>
        <dbReference type="SAM" id="Phobius"/>
    </source>
</evidence>
<dbReference type="InterPro" id="IPR051533">
    <property type="entry name" value="WaaL-like"/>
</dbReference>
<dbReference type="GO" id="GO:0016020">
    <property type="term" value="C:membrane"/>
    <property type="evidence" value="ECO:0007669"/>
    <property type="project" value="UniProtKB-SubCell"/>
</dbReference>
<evidence type="ECO:0000259" key="6">
    <source>
        <dbReference type="Pfam" id="PF04932"/>
    </source>
</evidence>
<feature type="transmembrane region" description="Helical" evidence="5">
    <location>
        <begin position="78"/>
        <end position="94"/>
    </location>
</feature>
<feature type="transmembrane region" description="Helical" evidence="5">
    <location>
        <begin position="20"/>
        <end position="40"/>
    </location>
</feature>
<dbReference type="Pfam" id="PF04932">
    <property type="entry name" value="Wzy_C"/>
    <property type="match status" value="1"/>
</dbReference>
<dbReference type="InterPro" id="IPR007016">
    <property type="entry name" value="O-antigen_ligase-rel_domated"/>
</dbReference>
<feature type="transmembrane region" description="Helical" evidence="5">
    <location>
        <begin position="130"/>
        <end position="153"/>
    </location>
</feature>
<evidence type="ECO:0000256" key="2">
    <source>
        <dbReference type="ARBA" id="ARBA00022692"/>
    </source>
</evidence>
<keyword evidence="4 5" id="KW-0472">Membrane</keyword>
<feature type="transmembrane region" description="Helical" evidence="5">
    <location>
        <begin position="334"/>
        <end position="354"/>
    </location>
</feature>
<feature type="transmembrane region" description="Helical" evidence="5">
    <location>
        <begin position="46"/>
        <end position="66"/>
    </location>
</feature>